<keyword evidence="3" id="KW-1185">Reference proteome</keyword>
<dbReference type="EMBL" id="MU839843">
    <property type="protein sequence ID" value="KAK1751059.1"/>
    <property type="molecule type" value="Genomic_DNA"/>
</dbReference>
<feature type="domain" description="Heterokaryon incompatibility" evidence="1">
    <location>
        <begin position="265"/>
        <end position="423"/>
    </location>
</feature>
<sequence length="821" mass="91532">MTAIATDQDNNLARIPFAARFEGSVPESTVVTLNTLCKPCDDFVQSSALLRRLGRGKDIRIGVEETGTVGTPRDLRRGYHSGECHLCALLWVRAGGHLLDPGTDGTGGVGSADEPVEVRLTARDPEKEYEIMVGKETDRAKKLWYKIASSPGISENGYIDLSINLVRKDKVYADLHVHHSSNPKLNKETLNFTSSPISSLHPSTYSKIKAWQQNCSTSHARCRQFPHLVSPTRRLPSRLLDLSNDRVRLEPSVSSILSENPNLEYTTLSHMWGLNPSSCPQLQLSTLAAFTLDIPLSSLPDKYVYAIHITRALGYRYIWIDSLCIIQDSPEDWTREALLMASVYGGTAVNISYTFPPDSDTPQNHLRDPRVHLPCLTSPPSSSKWNEKTLVINYRPGYHRPAWSPTVYKTLWPLLSRGWVFQERLLCPRTVYIGQDRQLWECCDAIIDEFYGPLTTVPGSKSHFHRIITGIAASFHSEATAPQTTAADSSPPEAEKKKNKNLFLDFDEDRTNADAQWGPLVRDYRAAELTKEFDRGIAFAGIARAIQAAAGVTYLAGLWRELFAFDMLWSVGLALVGDNAAAEQAKVDKRKREMKKAPSWSWFAIVPMATAIGGDVLDWPFRTTMQTYRRHGVFEASVLGYRHPKAGAGAGGGSDVLLHDFEGMSVTLRAKRIPCGFEWWDEFGMLYVVPFGETELIMGRHANMWRGEAVRPRVLKYAHDESSVKKGDVLPEGAHMVLTVEQAWHVDAADVAKRTYDFVRGEDVPSTWKTSYQYAGIVVVPAGGGAEGWRRIGAFMLFDDFTGHEVRGPFDGVSEEELVLV</sequence>
<evidence type="ECO:0000313" key="2">
    <source>
        <dbReference type="EMBL" id="KAK1751059.1"/>
    </source>
</evidence>
<evidence type="ECO:0000259" key="1">
    <source>
        <dbReference type="Pfam" id="PF06985"/>
    </source>
</evidence>
<dbReference type="PANTHER" id="PTHR33112:SF9">
    <property type="entry name" value="HETEROKARYON INCOMPATIBILITY DOMAIN-CONTAINING PROTEIN"/>
    <property type="match status" value="1"/>
</dbReference>
<evidence type="ECO:0000313" key="3">
    <source>
        <dbReference type="Proteomes" id="UP001239445"/>
    </source>
</evidence>
<comment type="caution">
    <text evidence="2">The sequence shown here is derived from an EMBL/GenBank/DDBJ whole genome shotgun (WGS) entry which is preliminary data.</text>
</comment>
<organism evidence="2 3">
    <name type="scientific">Echria macrotheca</name>
    <dbReference type="NCBI Taxonomy" id="438768"/>
    <lineage>
        <taxon>Eukaryota</taxon>
        <taxon>Fungi</taxon>
        <taxon>Dikarya</taxon>
        <taxon>Ascomycota</taxon>
        <taxon>Pezizomycotina</taxon>
        <taxon>Sordariomycetes</taxon>
        <taxon>Sordariomycetidae</taxon>
        <taxon>Sordariales</taxon>
        <taxon>Schizotheciaceae</taxon>
        <taxon>Echria</taxon>
    </lineage>
</organism>
<proteinExistence type="predicted"/>
<dbReference type="InterPro" id="IPR010730">
    <property type="entry name" value="HET"/>
</dbReference>
<dbReference type="AlphaFoldDB" id="A0AAJ0B3K8"/>
<reference evidence="2" key="1">
    <citation type="submission" date="2023-06" db="EMBL/GenBank/DDBJ databases">
        <title>Genome-scale phylogeny and comparative genomics of the fungal order Sordariales.</title>
        <authorList>
            <consortium name="Lawrence Berkeley National Laboratory"/>
            <person name="Hensen N."/>
            <person name="Bonometti L."/>
            <person name="Westerberg I."/>
            <person name="Brannstrom I.O."/>
            <person name="Guillou S."/>
            <person name="Cros-Aarteil S."/>
            <person name="Calhoun S."/>
            <person name="Haridas S."/>
            <person name="Kuo A."/>
            <person name="Mondo S."/>
            <person name="Pangilinan J."/>
            <person name="Riley R."/>
            <person name="Labutti K."/>
            <person name="Andreopoulos B."/>
            <person name="Lipzen A."/>
            <person name="Chen C."/>
            <person name="Yanf M."/>
            <person name="Daum C."/>
            <person name="Ng V."/>
            <person name="Clum A."/>
            <person name="Steindorff A."/>
            <person name="Ohm R."/>
            <person name="Martin F."/>
            <person name="Silar P."/>
            <person name="Natvig D."/>
            <person name="Lalanne C."/>
            <person name="Gautier V."/>
            <person name="Ament-Velasquez S.L."/>
            <person name="Kruys A."/>
            <person name="Hutchinson M.I."/>
            <person name="Powell A.J."/>
            <person name="Barry K."/>
            <person name="Miller A.N."/>
            <person name="Grigoriev I.V."/>
            <person name="Debuchy R."/>
            <person name="Gladieux P."/>
            <person name="Thoren M.H."/>
            <person name="Johannesson H."/>
        </authorList>
    </citation>
    <scope>NUCLEOTIDE SEQUENCE</scope>
    <source>
        <strain evidence="2">PSN4</strain>
    </source>
</reference>
<dbReference type="PANTHER" id="PTHR33112">
    <property type="entry name" value="DOMAIN PROTEIN, PUTATIVE-RELATED"/>
    <property type="match status" value="1"/>
</dbReference>
<accession>A0AAJ0B3K8</accession>
<dbReference type="Proteomes" id="UP001239445">
    <property type="component" value="Unassembled WGS sequence"/>
</dbReference>
<name>A0AAJ0B3K8_9PEZI</name>
<gene>
    <name evidence="2" type="ORF">QBC47DRAFT_417488</name>
</gene>
<protein>
    <submittedName>
        <fullName evidence="2">Heterokaryon incompatibility protein-domain-containing protein</fullName>
    </submittedName>
</protein>
<dbReference type="Pfam" id="PF06985">
    <property type="entry name" value="HET"/>
    <property type="match status" value="1"/>
</dbReference>